<sequence>MDNASYHNTFAEKVPNSNSKKADMQVTATVGRDARCRRPRSRMKRTRCLKTDSEYFVRARVNRITRSMRAPHFDVAAAAAY</sequence>
<reference evidence="2 3" key="1">
    <citation type="journal article" date="2019" name="Commun. Biol.">
        <title>The bagworm genome reveals a unique fibroin gene that provides high tensile strength.</title>
        <authorList>
            <person name="Kono N."/>
            <person name="Nakamura H."/>
            <person name="Ohtoshi R."/>
            <person name="Tomita M."/>
            <person name="Numata K."/>
            <person name="Arakawa K."/>
        </authorList>
    </citation>
    <scope>NUCLEOTIDE SEQUENCE [LARGE SCALE GENOMIC DNA]</scope>
</reference>
<keyword evidence="3" id="KW-1185">Reference proteome</keyword>
<dbReference type="Proteomes" id="UP000299102">
    <property type="component" value="Unassembled WGS sequence"/>
</dbReference>
<evidence type="ECO:0000256" key="1">
    <source>
        <dbReference type="SAM" id="MobiDB-lite"/>
    </source>
</evidence>
<comment type="caution">
    <text evidence="2">The sequence shown here is derived from an EMBL/GenBank/DDBJ whole genome shotgun (WGS) entry which is preliminary data.</text>
</comment>
<feature type="region of interest" description="Disordered" evidence="1">
    <location>
        <begin position="1"/>
        <end position="26"/>
    </location>
</feature>
<accession>A0A4C1UQS7</accession>
<dbReference type="EMBL" id="BGZK01000211">
    <property type="protein sequence ID" value="GBP28801.1"/>
    <property type="molecule type" value="Genomic_DNA"/>
</dbReference>
<evidence type="ECO:0000313" key="2">
    <source>
        <dbReference type="EMBL" id="GBP28801.1"/>
    </source>
</evidence>
<gene>
    <name evidence="2" type="ORF">EVAR_19845_1</name>
</gene>
<organism evidence="2 3">
    <name type="scientific">Eumeta variegata</name>
    <name type="common">Bagworm moth</name>
    <name type="synonym">Eumeta japonica</name>
    <dbReference type="NCBI Taxonomy" id="151549"/>
    <lineage>
        <taxon>Eukaryota</taxon>
        <taxon>Metazoa</taxon>
        <taxon>Ecdysozoa</taxon>
        <taxon>Arthropoda</taxon>
        <taxon>Hexapoda</taxon>
        <taxon>Insecta</taxon>
        <taxon>Pterygota</taxon>
        <taxon>Neoptera</taxon>
        <taxon>Endopterygota</taxon>
        <taxon>Lepidoptera</taxon>
        <taxon>Glossata</taxon>
        <taxon>Ditrysia</taxon>
        <taxon>Tineoidea</taxon>
        <taxon>Psychidae</taxon>
        <taxon>Oiketicinae</taxon>
        <taxon>Eumeta</taxon>
    </lineage>
</organism>
<dbReference type="AlphaFoldDB" id="A0A4C1UQS7"/>
<name>A0A4C1UQS7_EUMVA</name>
<proteinExistence type="predicted"/>
<evidence type="ECO:0000313" key="3">
    <source>
        <dbReference type="Proteomes" id="UP000299102"/>
    </source>
</evidence>
<protein>
    <submittedName>
        <fullName evidence="2">Uncharacterized protein</fullName>
    </submittedName>
</protein>